<dbReference type="GO" id="GO:0003677">
    <property type="term" value="F:DNA binding"/>
    <property type="evidence" value="ECO:0007669"/>
    <property type="project" value="UniProtKB-UniRule"/>
</dbReference>
<dbReference type="PRINTS" id="PR00455">
    <property type="entry name" value="HTHTETR"/>
</dbReference>
<dbReference type="FunFam" id="1.10.10.60:FF:000141">
    <property type="entry name" value="TetR family transcriptional regulator"/>
    <property type="match status" value="1"/>
</dbReference>
<proteinExistence type="predicted"/>
<dbReference type="SUPFAM" id="SSF46689">
    <property type="entry name" value="Homeodomain-like"/>
    <property type="match status" value="1"/>
</dbReference>
<keyword evidence="2" id="KW-0805">Transcription regulation</keyword>
<dbReference type="InterPro" id="IPR050624">
    <property type="entry name" value="HTH-type_Tx_Regulator"/>
</dbReference>
<dbReference type="STRING" id="1298598.JCM21714_1935"/>
<evidence type="ECO:0000256" key="1">
    <source>
        <dbReference type="ARBA" id="ARBA00022491"/>
    </source>
</evidence>
<dbReference type="RefSeq" id="WP_035722963.1">
    <property type="nucleotide sequence ID" value="NZ_BAVS01000008.1"/>
</dbReference>
<accession>W4VI89</accession>
<dbReference type="PANTHER" id="PTHR43479">
    <property type="entry name" value="ACREF/ENVCD OPERON REPRESSOR-RELATED"/>
    <property type="match status" value="1"/>
</dbReference>
<evidence type="ECO:0000313" key="8">
    <source>
        <dbReference type="Proteomes" id="UP000019102"/>
    </source>
</evidence>
<dbReference type="PANTHER" id="PTHR43479:SF11">
    <property type="entry name" value="ACREF_ENVCD OPERON REPRESSOR-RELATED"/>
    <property type="match status" value="1"/>
</dbReference>
<evidence type="ECO:0000256" key="3">
    <source>
        <dbReference type="ARBA" id="ARBA00023125"/>
    </source>
</evidence>
<dbReference type="Proteomes" id="UP000019102">
    <property type="component" value="Unassembled WGS sequence"/>
</dbReference>
<dbReference type="PROSITE" id="PS01081">
    <property type="entry name" value="HTH_TETR_1"/>
    <property type="match status" value="1"/>
</dbReference>
<dbReference type="AlphaFoldDB" id="W4VI89"/>
<keyword evidence="4" id="KW-0804">Transcription</keyword>
<organism evidence="7 8">
    <name type="scientific">Gracilibacillus boraciitolerans JCM 21714</name>
    <dbReference type="NCBI Taxonomy" id="1298598"/>
    <lineage>
        <taxon>Bacteria</taxon>
        <taxon>Bacillati</taxon>
        <taxon>Bacillota</taxon>
        <taxon>Bacilli</taxon>
        <taxon>Bacillales</taxon>
        <taxon>Bacillaceae</taxon>
        <taxon>Gracilibacillus</taxon>
    </lineage>
</organism>
<dbReference type="Gene3D" id="1.10.357.10">
    <property type="entry name" value="Tetracycline Repressor, domain 2"/>
    <property type="match status" value="1"/>
</dbReference>
<evidence type="ECO:0000256" key="5">
    <source>
        <dbReference type="PROSITE-ProRule" id="PRU00335"/>
    </source>
</evidence>
<dbReference type="OrthoDB" id="2732116at2"/>
<dbReference type="InterPro" id="IPR001647">
    <property type="entry name" value="HTH_TetR"/>
</dbReference>
<sequence length="212" mass="24541">MNKQHRRPPGRPRANEQSQSTRYLILKTAARLFLDHGYPMVSIDDIANACQVTKATVYYYFSSKAELFTETMIQLMNRINDRIQLILSEDLPLYDRLIKVTEAHLKATYHIDLDKSFMQGGTKDTLSDEQIKKMQEAEECMRKGIEKVFTDSMKQKEIAEVNPLFSTHVYLSLLQVGNVRDKNNTPIFPSVKETAEHIVQLLWKGLFQISKK</sequence>
<evidence type="ECO:0000256" key="2">
    <source>
        <dbReference type="ARBA" id="ARBA00023015"/>
    </source>
</evidence>
<dbReference type="InterPro" id="IPR023772">
    <property type="entry name" value="DNA-bd_HTH_TetR-type_CS"/>
</dbReference>
<keyword evidence="3 5" id="KW-0238">DNA-binding</keyword>
<keyword evidence="8" id="KW-1185">Reference proteome</keyword>
<keyword evidence="1" id="KW-0678">Repressor</keyword>
<feature type="domain" description="HTH tetR-type" evidence="6">
    <location>
        <begin position="19"/>
        <end position="79"/>
    </location>
</feature>
<gene>
    <name evidence="7" type="ORF">JCM21714_1935</name>
</gene>
<dbReference type="Pfam" id="PF00440">
    <property type="entry name" value="TetR_N"/>
    <property type="match status" value="1"/>
</dbReference>
<name>W4VI89_9BACI</name>
<dbReference type="Gene3D" id="1.10.10.60">
    <property type="entry name" value="Homeodomain-like"/>
    <property type="match status" value="1"/>
</dbReference>
<dbReference type="InterPro" id="IPR009057">
    <property type="entry name" value="Homeodomain-like_sf"/>
</dbReference>
<feature type="DNA-binding region" description="H-T-H motif" evidence="5">
    <location>
        <begin position="42"/>
        <end position="61"/>
    </location>
</feature>
<reference evidence="7 8" key="1">
    <citation type="journal article" date="2014" name="Genome Announc.">
        <title>Draft Genome Sequence of the Boron-Tolerant and Moderately Halotolerant Bacterium Gracilibacillus boraciitolerans JCM 21714T.</title>
        <authorList>
            <person name="Ahmed I."/>
            <person name="Oshima K."/>
            <person name="Suda W."/>
            <person name="Kitamura K."/>
            <person name="Iida T."/>
            <person name="Ohmori Y."/>
            <person name="Fujiwara T."/>
            <person name="Hattori M."/>
            <person name="Ohkuma M."/>
        </authorList>
    </citation>
    <scope>NUCLEOTIDE SEQUENCE [LARGE SCALE GENOMIC DNA]</scope>
    <source>
        <strain evidence="7 8">JCM 21714</strain>
    </source>
</reference>
<comment type="caution">
    <text evidence="7">The sequence shown here is derived from an EMBL/GenBank/DDBJ whole genome shotgun (WGS) entry which is preliminary data.</text>
</comment>
<evidence type="ECO:0000259" key="6">
    <source>
        <dbReference type="PROSITE" id="PS50977"/>
    </source>
</evidence>
<dbReference type="GO" id="GO:0045892">
    <property type="term" value="P:negative regulation of DNA-templated transcription"/>
    <property type="evidence" value="ECO:0007669"/>
    <property type="project" value="UniProtKB-ARBA"/>
</dbReference>
<protein>
    <submittedName>
        <fullName evidence="7">Transcriptional regulator</fullName>
    </submittedName>
</protein>
<dbReference type="eggNOG" id="COG1309">
    <property type="taxonomic scope" value="Bacteria"/>
</dbReference>
<dbReference type="PROSITE" id="PS50977">
    <property type="entry name" value="HTH_TETR_2"/>
    <property type="match status" value="1"/>
</dbReference>
<evidence type="ECO:0000313" key="7">
    <source>
        <dbReference type="EMBL" id="GAE92912.1"/>
    </source>
</evidence>
<dbReference type="EMBL" id="BAVS01000008">
    <property type="protein sequence ID" value="GAE92912.1"/>
    <property type="molecule type" value="Genomic_DNA"/>
</dbReference>
<evidence type="ECO:0000256" key="4">
    <source>
        <dbReference type="ARBA" id="ARBA00023163"/>
    </source>
</evidence>